<keyword evidence="8" id="KW-1185">Reference proteome</keyword>
<comment type="subcellular location">
    <subcellularLocation>
        <location evidence="1">Membrane</location>
        <topology evidence="1">Multi-pass membrane protein</topology>
    </subcellularLocation>
</comment>
<evidence type="ECO:0000256" key="5">
    <source>
        <dbReference type="ARBA" id="ARBA00023136"/>
    </source>
</evidence>
<reference evidence="7" key="1">
    <citation type="submission" date="2022-07" db="EMBL/GenBank/DDBJ databases">
        <title>Draft genome sequence of Zalerion maritima ATCC 34329, a (micro)plastics degrading marine fungus.</title>
        <authorList>
            <person name="Paco A."/>
            <person name="Goncalves M.F.M."/>
            <person name="Rocha-Santos T.A.P."/>
            <person name="Alves A."/>
        </authorList>
    </citation>
    <scope>NUCLEOTIDE SEQUENCE</scope>
    <source>
        <strain evidence="7">ATCC 34329</strain>
    </source>
</reference>
<dbReference type="Proteomes" id="UP001201980">
    <property type="component" value="Unassembled WGS sequence"/>
</dbReference>
<evidence type="ECO:0000256" key="2">
    <source>
        <dbReference type="ARBA" id="ARBA00006824"/>
    </source>
</evidence>
<dbReference type="EMBL" id="JAKWBI020000014">
    <property type="protein sequence ID" value="KAJ2906394.1"/>
    <property type="molecule type" value="Genomic_DNA"/>
</dbReference>
<sequence length="197" mass="22100">MVLRWYTARLAKQPLLTQAITTAILFATGDVIAQQVVEKKGIQKHEWIRTGRMFAYGGVIFGPSAATWYRILQRISIPSRPNLQLAARVAADQCVFAPVFCGVFLASMATMERSSVRAKLDAAYWPALKANYVLWPAVQVVNFKFVPLQHRLMVVNVVAIGWNCFLSMINNTASEAGKGEKVEVELEVEEKKKKKEK</sequence>
<dbReference type="GO" id="GO:0005739">
    <property type="term" value="C:mitochondrion"/>
    <property type="evidence" value="ECO:0007669"/>
    <property type="project" value="TreeGrafter"/>
</dbReference>
<feature type="transmembrane region" description="Helical" evidence="6">
    <location>
        <begin position="53"/>
        <end position="69"/>
    </location>
</feature>
<evidence type="ECO:0000313" key="8">
    <source>
        <dbReference type="Proteomes" id="UP001201980"/>
    </source>
</evidence>
<organism evidence="7 8">
    <name type="scientific">Zalerion maritima</name>
    <dbReference type="NCBI Taxonomy" id="339359"/>
    <lineage>
        <taxon>Eukaryota</taxon>
        <taxon>Fungi</taxon>
        <taxon>Dikarya</taxon>
        <taxon>Ascomycota</taxon>
        <taxon>Pezizomycotina</taxon>
        <taxon>Sordariomycetes</taxon>
        <taxon>Lulworthiomycetidae</taxon>
        <taxon>Lulworthiales</taxon>
        <taxon>Lulworthiaceae</taxon>
        <taxon>Zalerion</taxon>
    </lineage>
</organism>
<evidence type="ECO:0000256" key="1">
    <source>
        <dbReference type="ARBA" id="ARBA00004141"/>
    </source>
</evidence>
<keyword evidence="3 6" id="KW-0812">Transmembrane</keyword>
<evidence type="ECO:0000256" key="4">
    <source>
        <dbReference type="ARBA" id="ARBA00022989"/>
    </source>
</evidence>
<accession>A0AAD5RXE6</accession>
<comment type="caution">
    <text evidence="7">The sequence shown here is derived from an EMBL/GenBank/DDBJ whole genome shotgun (WGS) entry which is preliminary data.</text>
</comment>
<dbReference type="PANTHER" id="PTHR11266">
    <property type="entry name" value="PEROXISOMAL MEMBRANE PROTEIN 2, PXMP2 MPV17"/>
    <property type="match status" value="1"/>
</dbReference>
<proteinExistence type="inferred from homology"/>
<dbReference type="Pfam" id="PF04117">
    <property type="entry name" value="Mpv17_PMP22"/>
    <property type="match status" value="1"/>
</dbReference>
<feature type="transmembrane region" description="Helical" evidence="6">
    <location>
        <begin position="15"/>
        <end position="33"/>
    </location>
</feature>
<dbReference type="PANTHER" id="PTHR11266:SF17">
    <property type="entry name" value="PROTEIN MPV17"/>
    <property type="match status" value="1"/>
</dbReference>
<evidence type="ECO:0000313" key="7">
    <source>
        <dbReference type="EMBL" id="KAJ2906394.1"/>
    </source>
</evidence>
<dbReference type="InterPro" id="IPR007248">
    <property type="entry name" value="Mpv17_PMP22"/>
</dbReference>
<dbReference type="GO" id="GO:0016020">
    <property type="term" value="C:membrane"/>
    <property type="evidence" value="ECO:0007669"/>
    <property type="project" value="UniProtKB-SubCell"/>
</dbReference>
<evidence type="ECO:0000256" key="3">
    <source>
        <dbReference type="ARBA" id="ARBA00022692"/>
    </source>
</evidence>
<keyword evidence="5 6" id="KW-0472">Membrane</keyword>
<dbReference type="AlphaFoldDB" id="A0AAD5RXE6"/>
<comment type="similarity">
    <text evidence="2 6">Belongs to the peroxisomal membrane protein PXMP2/4 family.</text>
</comment>
<keyword evidence="4 6" id="KW-1133">Transmembrane helix</keyword>
<protein>
    <submittedName>
        <fullName evidence="7">Protein required for ethanol metabolism</fullName>
    </submittedName>
</protein>
<name>A0AAD5RXE6_9PEZI</name>
<evidence type="ECO:0000256" key="6">
    <source>
        <dbReference type="RuleBase" id="RU363053"/>
    </source>
</evidence>
<gene>
    <name evidence="7" type="ORF">MKZ38_001754</name>
</gene>
<feature type="transmembrane region" description="Helical" evidence="6">
    <location>
        <begin position="89"/>
        <end position="109"/>
    </location>
</feature>